<evidence type="ECO:0000256" key="1">
    <source>
        <dbReference type="ARBA" id="ARBA00004474"/>
    </source>
</evidence>
<dbReference type="EMBL" id="MT872224">
    <property type="protein sequence ID" value="QRG32202.1"/>
    <property type="molecule type" value="Genomic_DNA"/>
</dbReference>
<organism evidence="4">
    <name type="scientific">Nannochloropsis limnetica</name>
    <dbReference type="NCBI Taxonomy" id="120807"/>
    <lineage>
        <taxon>Eukaryota</taxon>
        <taxon>Sar</taxon>
        <taxon>Stramenopiles</taxon>
        <taxon>Ochrophyta</taxon>
        <taxon>Eustigmatophyceae</taxon>
        <taxon>Eustigmatales</taxon>
        <taxon>Monodopsidaceae</taxon>
        <taxon>Nannochloropsis</taxon>
    </lineage>
</organism>
<comment type="subcellular location">
    <subcellularLocation>
        <location evidence="1">Plastid</location>
    </subcellularLocation>
</comment>
<dbReference type="PANTHER" id="PTHR34214:SF3">
    <property type="entry name" value="PROTEIN CONSERVED IN THE GREEN LINEAGE AND DIATOMS 27, CHLOROPLASTIC"/>
    <property type="match status" value="1"/>
</dbReference>
<dbReference type="InterPro" id="IPR009631">
    <property type="entry name" value="CGLD27-like"/>
</dbReference>
<keyword evidence="2 4" id="KW-0934">Plastid</keyword>
<geneLocation type="chloroplast" evidence="4"/>
<evidence type="ECO:0000256" key="2">
    <source>
        <dbReference type="ARBA" id="ARBA00022640"/>
    </source>
</evidence>
<dbReference type="PANTHER" id="PTHR34214">
    <property type="match status" value="1"/>
</dbReference>
<feature type="transmembrane region" description="Helical" evidence="3">
    <location>
        <begin position="76"/>
        <end position="99"/>
    </location>
</feature>
<dbReference type="GO" id="GO:0009536">
    <property type="term" value="C:plastid"/>
    <property type="evidence" value="ECO:0007669"/>
    <property type="project" value="UniProtKB-SubCell"/>
</dbReference>
<evidence type="ECO:0000256" key="3">
    <source>
        <dbReference type="SAM" id="Phobius"/>
    </source>
</evidence>
<protein>
    <submittedName>
        <fullName evidence="4">Conserved hypothetical plastid protein</fullName>
    </submittedName>
</protein>
<feature type="transmembrane region" description="Helical" evidence="3">
    <location>
        <begin position="45"/>
        <end position="64"/>
    </location>
</feature>
<keyword evidence="3" id="KW-1133">Transmembrane helix</keyword>
<name>A0A890CJQ9_9STRA</name>
<reference evidence="4" key="1">
    <citation type="submission" date="2020-08" db="EMBL/GenBank/DDBJ databases">
        <title>Environmental palaeogenomic reconstruction of an Ice Age algal population.</title>
        <authorList>
            <person name="Lammers Y."/>
            <person name="Heintzman P.D."/>
            <person name="Alsos I.G."/>
        </authorList>
    </citation>
    <scope>NUCLEOTIDE SEQUENCE</scope>
</reference>
<proteinExistence type="predicted"/>
<dbReference type="Pfam" id="PF06799">
    <property type="entry name" value="CGLD27-like"/>
    <property type="match status" value="1"/>
</dbReference>
<keyword evidence="3" id="KW-0472">Membrane</keyword>
<keyword evidence="4" id="KW-0150">Chloroplast</keyword>
<accession>A0A890CJQ9</accession>
<feature type="transmembrane region" description="Helical" evidence="3">
    <location>
        <begin position="150"/>
        <end position="168"/>
    </location>
</feature>
<gene>
    <name evidence="4" type="primary">ycf36</name>
</gene>
<sequence length="169" mass="20236">MNKMDWLVLCPVPRDQRPFYEYIKRKDSTILGWVGLNESNYTRRFFLSLLSIFSVTLPFTSWFISPSYYPSQAILVNLFVTLIFQSFIYGYFFITWLYAGKRLVAAKVWYEESGWYDGRIWIKPPSILRHERLLYHYQLVPLIARLTKTLQFLILGIIFVVALLFLFIY</sequence>
<dbReference type="AlphaFoldDB" id="A0A890CJQ9"/>
<keyword evidence="3" id="KW-0812">Transmembrane</keyword>
<evidence type="ECO:0000313" key="4">
    <source>
        <dbReference type="EMBL" id="QRG32202.1"/>
    </source>
</evidence>